<dbReference type="SUPFAM" id="SSF53098">
    <property type="entry name" value="Ribonuclease H-like"/>
    <property type="match status" value="1"/>
</dbReference>
<dbReference type="InterPro" id="IPR036397">
    <property type="entry name" value="RNaseH_sf"/>
</dbReference>
<dbReference type="PROSITE" id="PS50994">
    <property type="entry name" value="INTEGRASE"/>
    <property type="match status" value="1"/>
</dbReference>
<organism evidence="3 4">
    <name type="scientific">Tropicibacter naphthalenivorans</name>
    <dbReference type="NCBI Taxonomy" id="441103"/>
    <lineage>
        <taxon>Bacteria</taxon>
        <taxon>Pseudomonadati</taxon>
        <taxon>Pseudomonadota</taxon>
        <taxon>Alphaproteobacteria</taxon>
        <taxon>Rhodobacterales</taxon>
        <taxon>Roseobacteraceae</taxon>
        <taxon>Tropicibacter</taxon>
    </lineage>
</organism>
<proteinExistence type="predicted"/>
<dbReference type="EMBL" id="CYSE01000019">
    <property type="protein sequence ID" value="CUH82672.1"/>
    <property type="molecule type" value="Genomic_DNA"/>
</dbReference>
<feature type="domain" description="Integrase catalytic" evidence="2">
    <location>
        <begin position="275"/>
        <end position="502"/>
    </location>
</feature>
<dbReference type="InterPro" id="IPR012337">
    <property type="entry name" value="RNaseH-like_sf"/>
</dbReference>
<dbReference type="STRING" id="441103.TRN7648_04215"/>
<dbReference type="OrthoDB" id="9814072at2"/>
<protein>
    <submittedName>
        <fullName evidence="3">Integrase core domain protein</fullName>
    </submittedName>
</protein>
<dbReference type="AlphaFoldDB" id="A0A0P1H0X9"/>
<feature type="compositionally biased region" description="Polar residues" evidence="1">
    <location>
        <begin position="753"/>
        <end position="769"/>
    </location>
</feature>
<evidence type="ECO:0000313" key="3">
    <source>
        <dbReference type="EMBL" id="CUH82672.1"/>
    </source>
</evidence>
<dbReference type="InterPro" id="IPR001584">
    <property type="entry name" value="Integrase_cat-core"/>
</dbReference>
<keyword evidence="4" id="KW-1185">Reference proteome</keyword>
<dbReference type="RefSeq" id="WP_058249560.1">
    <property type="nucleotide sequence ID" value="NZ_CYSE01000019.1"/>
</dbReference>
<gene>
    <name evidence="3" type="ORF">TRN7648_04215</name>
</gene>
<evidence type="ECO:0000313" key="4">
    <source>
        <dbReference type="Proteomes" id="UP000054935"/>
    </source>
</evidence>
<reference evidence="3 4" key="1">
    <citation type="submission" date="2015-09" db="EMBL/GenBank/DDBJ databases">
        <authorList>
            <consortium name="Swine Surveillance"/>
        </authorList>
    </citation>
    <scope>NUCLEOTIDE SEQUENCE [LARGE SCALE GENOMIC DNA]</scope>
    <source>
        <strain evidence="3 4">CECT 7648</strain>
    </source>
</reference>
<dbReference type="GO" id="GO:0015074">
    <property type="term" value="P:DNA integration"/>
    <property type="evidence" value="ECO:0007669"/>
    <property type="project" value="InterPro"/>
</dbReference>
<evidence type="ECO:0000256" key="1">
    <source>
        <dbReference type="SAM" id="MobiDB-lite"/>
    </source>
</evidence>
<dbReference type="Proteomes" id="UP000054935">
    <property type="component" value="Unassembled WGS sequence"/>
</dbReference>
<dbReference type="GO" id="GO:0003676">
    <property type="term" value="F:nucleic acid binding"/>
    <property type="evidence" value="ECO:0007669"/>
    <property type="project" value="InterPro"/>
</dbReference>
<feature type="compositionally biased region" description="Polar residues" evidence="1">
    <location>
        <begin position="714"/>
        <end position="731"/>
    </location>
</feature>
<dbReference type="Gene3D" id="3.30.420.10">
    <property type="entry name" value="Ribonuclease H-like superfamily/Ribonuclease H"/>
    <property type="match status" value="1"/>
</dbReference>
<name>A0A0P1H0X9_9RHOB</name>
<accession>A0A0P1H0X9</accession>
<feature type="region of interest" description="Disordered" evidence="1">
    <location>
        <begin position="714"/>
        <end position="784"/>
    </location>
</feature>
<sequence>MTVHTQHFTLPTGTLIEYDGQSVVVSGLAHDGIIVRDRYIGETEVARHHVILDAKVQELLQRLDVTIETDFSSDSVDEKAEARVVDDAWLHAEFEALRLAQQREAWCFAAQSVLRGRPYTVTWITKYYDEIKQRASDRQRLLQLGEDKEGGYQARSWGPRTVSNYCKQYFGMRKPHAKIFLPKELKGNTLPRLTLAEDALLDKCCQKYLSTAQPSKASIVRFVALAFARENKELREQGRSTQLTIPHPNTVYRRLKKFTALQLTIGREGFRAAQKEFSPTQHGVRALKIGEMIELDFWTGDVMTFAKKSAFWDLLTPDLQADLKKKNKARKKGTPKTRQRLFICAAIDVATRMVLGIGMAEKANARTVIEVLDMVGRDKTDISLLAGCRMAWHQHSGVGTIIVDTGPEFMNEEVQAAVVALGASIVYGRAGVPMDKPFVERLFGGLRTRFADALPGKTGYSVDCLVDYDSEKMAAFNADELRHLITRFIVDDYPLEKHAGLMDKRPVDAWKHHQRYGIVHPAPARVRRNATGLRVNRVLSKEGVRILGIPFGDQEALAAVFKRGKKKVEVRIDPNDLREVTAIVDGKPVHLTNQRPDLAKHTLRTWMAAIKEMTKTRRQDRIFYEHVLLEHANWFQNKIAAAVERHGLPSTEIDASTLDRFEKNFCLKLQIDADPEAVHSADMDTLLSGGEGPGIYSAEAIAAEKAAYAEQRSNRYASAVSDTEQDGTPPSSGREPPDGSAPVGIAGDAETWWPNTSSSAPVDPQQSSVGDRYSGAPKGKGTLK</sequence>
<evidence type="ECO:0000259" key="2">
    <source>
        <dbReference type="PROSITE" id="PS50994"/>
    </source>
</evidence>